<dbReference type="InterPro" id="IPR004919">
    <property type="entry name" value="GmrSD_N"/>
</dbReference>
<protein>
    <recommendedName>
        <fullName evidence="1">GmrSD restriction endonucleases N-terminal domain-containing protein</fullName>
    </recommendedName>
</protein>
<feature type="domain" description="GmrSD restriction endonucleases N-terminal" evidence="1">
    <location>
        <begin position="21"/>
        <end position="212"/>
    </location>
</feature>
<dbReference type="EMBL" id="MUIZ01000009">
    <property type="protein sequence ID" value="OUK02857.1"/>
    <property type="molecule type" value="Genomic_DNA"/>
</dbReference>
<dbReference type="PANTHER" id="PTHR39639:SF1">
    <property type="entry name" value="DUF262 DOMAIN-CONTAINING PROTEIN"/>
    <property type="match status" value="1"/>
</dbReference>
<name>A0A252CAN1_9LACT</name>
<dbReference type="Pfam" id="PF03235">
    <property type="entry name" value="GmrSD_N"/>
    <property type="match status" value="1"/>
</dbReference>
<evidence type="ECO:0000313" key="3">
    <source>
        <dbReference type="Proteomes" id="UP000194606"/>
    </source>
</evidence>
<reference evidence="2 3" key="1">
    <citation type="submission" date="2017-02" db="EMBL/GenBank/DDBJ databases">
        <authorList>
            <person name="Peterson S.W."/>
        </authorList>
    </citation>
    <scope>NUCLEOTIDE SEQUENCE [LARGE SCALE GENOMIC DNA]</scope>
    <source>
        <strain evidence="2">159469</strain>
    </source>
</reference>
<comment type="caution">
    <text evidence="2">The sequence shown here is derived from an EMBL/GenBank/DDBJ whole genome shotgun (WGS) entry which is preliminary data.</text>
</comment>
<evidence type="ECO:0000259" key="1">
    <source>
        <dbReference type="Pfam" id="PF03235"/>
    </source>
</evidence>
<dbReference type="RefSeq" id="WP_086583255.1">
    <property type="nucleotide sequence ID" value="NZ_MUIZ01000009.1"/>
</dbReference>
<dbReference type="PANTHER" id="PTHR39639">
    <property type="entry name" value="CHROMOSOME 16, WHOLE GENOME SHOTGUN SEQUENCE"/>
    <property type="match status" value="1"/>
</dbReference>
<evidence type="ECO:0000313" key="2">
    <source>
        <dbReference type="EMBL" id="OUK02857.1"/>
    </source>
</evidence>
<proteinExistence type="predicted"/>
<gene>
    <name evidence="2" type="ORF">BZZ03_10505</name>
</gene>
<dbReference type="Proteomes" id="UP000194606">
    <property type="component" value="Unassembled WGS sequence"/>
</dbReference>
<sequence>MENRVYYGEYTLKHWIDLILKKNIVLPEYQRFFVWKEDDTRKLIETFKNKGFVPSIIIGSIDIDGNSKNIILDGQQRLTSIFLAYLGLFPDRDKFKLKKKLEKFAEENDFEEENEYYEDVINWRFDRLLEYGSTKAKILEETSSISEYKKIDLNLLEKIFSETYLGFSYIVPKIEDSNDKKKEQQKFYSTVFRHINSQGINLLPQESREALYYLNDDLKEYFNPNFCKNITTPSGKLDFTRYLSLLSQFNEDPGNVNKIAYGYARNMESYYEDYINKFVENPVEIQIANVALVKEKIKKLKFDSKYDSIIDMDIYFFGLIYHVIFFGKEIDFEKRDELKTELKNKIEEYKYLDNKKINYQRRNPNALKYLRTRIGDSITIYERFVK</sequence>
<dbReference type="AlphaFoldDB" id="A0A252CAN1"/>
<accession>A0A252CAN1</accession>
<organism evidence="2 3">
    <name type="scientific">Lactococcus petauri</name>
    <dbReference type="NCBI Taxonomy" id="1940789"/>
    <lineage>
        <taxon>Bacteria</taxon>
        <taxon>Bacillati</taxon>
        <taxon>Bacillota</taxon>
        <taxon>Bacilli</taxon>
        <taxon>Lactobacillales</taxon>
        <taxon>Streptococcaceae</taxon>
        <taxon>Lactococcus</taxon>
    </lineage>
</organism>